<evidence type="ECO:0000313" key="2">
    <source>
        <dbReference type="EMBL" id="TFY56016.1"/>
    </source>
</evidence>
<feature type="compositionally biased region" description="Low complexity" evidence="1">
    <location>
        <begin position="193"/>
        <end position="213"/>
    </location>
</feature>
<feature type="region of interest" description="Disordered" evidence="1">
    <location>
        <begin position="192"/>
        <end position="213"/>
    </location>
</feature>
<gene>
    <name evidence="2" type="ORF">EVJ58_g7890</name>
</gene>
<organism evidence="2 3">
    <name type="scientific">Rhodofomes roseus</name>
    <dbReference type="NCBI Taxonomy" id="34475"/>
    <lineage>
        <taxon>Eukaryota</taxon>
        <taxon>Fungi</taxon>
        <taxon>Dikarya</taxon>
        <taxon>Basidiomycota</taxon>
        <taxon>Agaricomycotina</taxon>
        <taxon>Agaricomycetes</taxon>
        <taxon>Polyporales</taxon>
        <taxon>Rhodofomes</taxon>
    </lineage>
</organism>
<evidence type="ECO:0000313" key="3">
    <source>
        <dbReference type="Proteomes" id="UP000298390"/>
    </source>
</evidence>
<proteinExistence type="predicted"/>
<dbReference type="EMBL" id="SEKV01000541">
    <property type="protein sequence ID" value="TFY56016.1"/>
    <property type="molecule type" value="Genomic_DNA"/>
</dbReference>
<dbReference type="Proteomes" id="UP000298390">
    <property type="component" value="Unassembled WGS sequence"/>
</dbReference>
<feature type="region of interest" description="Disordered" evidence="1">
    <location>
        <begin position="1"/>
        <end position="24"/>
    </location>
</feature>
<evidence type="ECO:0000256" key="1">
    <source>
        <dbReference type="SAM" id="MobiDB-lite"/>
    </source>
</evidence>
<dbReference type="AlphaFoldDB" id="A0A4Y9Y0R0"/>
<reference evidence="2 3" key="1">
    <citation type="submission" date="2019-01" db="EMBL/GenBank/DDBJ databases">
        <title>Genome sequencing of the rare red list fungi Fomitopsis rosea.</title>
        <authorList>
            <person name="Buettner E."/>
            <person name="Kellner H."/>
        </authorList>
    </citation>
    <scope>NUCLEOTIDE SEQUENCE [LARGE SCALE GENOMIC DNA]</scope>
    <source>
        <strain evidence="2 3">DSM 105464</strain>
    </source>
</reference>
<name>A0A4Y9Y0R0_9APHY</name>
<protein>
    <submittedName>
        <fullName evidence="2">Uncharacterized protein</fullName>
    </submittedName>
</protein>
<accession>A0A4Y9Y0R0</accession>
<sequence>MIRTSPMLRTSAAKPYSRSSSAPLFRRAPSQRSLSIAERNLKAELKTASQLLTYNGYTGALDVVGYPAYDDGQVVPPGELERYSRGRCWPDNMMCFCDLVAGTPYSSRPPRIFVPSTGVHAGSPCLGCRSYGRPGGHCSYFVNIIDVITSADICIDNLKLETFPRREHLGYIQALPMTPTRGNSLPLVGVGRPSSGSLSPLTPLSSEPSTPDSLRAKDAPMITALDAFNLVASVAGEPQAALASIPDTVRREDLLPSDDEVTSVVLGLLDGSAMGVSPTDLTRVVATKSEALDDPFEVASDEVDNNVQNIIDLSVSDDSISYTILPDGTIDLTED</sequence>
<comment type="caution">
    <text evidence="2">The sequence shown here is derived from an EMBL/GenBank/DDBJ whole genome shotgun (WGS) entry which is preliminary data.</text>
</comment>